<accession>A0ACB5U4Q9</accession>
<proteinExistence type="predicted"/>
<dbReference type="EMBL" id="BSXV01004782">
    <property type="protein sequence ID" value="GMF01208.1"/>
    <property type="molecule type" value="Genomic_DNA"/>
</dbReference>
<protein>
    <submittedName>
        <fullName evidence="1">Unnamed protein product</fullName>
    </submittedName>
</protein>
<comment type="caution">
    <text evidence="1">The sequence shown here is derived from an EMBL/GenBank/DDBJ whole genome shotgun (WGS) entry which is preliminary data.</text>
</comment>
<evidence type="ECO:0000313" key="2">
    <source>
        <dbReference type="Proteomes" id="UP001165101"/>
    </source>
</evidence>
<organism evidence="1 2">
    <name type="scientific">Candida boidinii</name>
    <name type="common">Yeast</name>
    <dbReference type="NCBI Taxonomy" id="5477"/>
    <lineage>
        <taxon>Eukaryota</taxon>
        <taxon>Fungi</taxon>
        <taxon>Dikarya</taxon>
        <taxon>Ascomycota</taxon>
        <taxon>Saccharomycotina</taxon>
        <taxon>Pichiomycetes</taxon>
        <taxon>Pichiales</taxon>
        <taxon>Pichiaceae</taxon>
        <taxon>Ogataea</taxon>
        <taxon>Ogataea/Candida clade</taxon>
    </lineage>
</organism>
<dbReference type="Proteomes" id="UP001165101">
    <property type="component" value="Unassembled WGS sequence"/>
</dbReference>
<reference evidence="1" key="1">
    <citation type="submission" date="2023-04" db="EMBL/GenBank/DDBJ databases">
        <title>Candida boidinii NBRC 1967.</title>
        <authorList>
            <person name="Ichikawa N."/>
            <person name="Sato H."/>
            <person name="Tonouchi N."/>
        </authorList>
    </citation>
    <scope>NUCLEOTIDE SEQUENCE</scope>
    <source>
        <strain evidence="1">NBRC 1967</strain>
    </source>
</reference>
<evidence type="ECO:0000313" key="1">
    <source>
        <dbReference type="EMBL" id="GMF01208.1"/>
    </source>
</evidence>
<keyword evidence="2" id="KW-1185">Reference proteome</keyword>
<gene>
    <name evidence="1" type="ORF">Cboi01_000578000</name>
</gene>
<name>A0ACB5U4Q9_CANBO</name>
<sequence length="355" mass="41396">MFKHILVNNLSIQERFRLTVFEIGRLIDMNHYERAVDLFWETYEYYQKNPSKFVSNSKLLNGTRAYKLLELACERNDEEQVLKLIDILEKNVIEESQNSNDDDDGALKFKGHHEINEHNEMSLNDGNWSSILNEALKNNSYSIIKFIYDTKKVDLGYSIGTLYQMCRICSQNGDFQLCLDIFKRISDKIDNEGYFGDETEMNNNIKRESVIMILQSFLESGGPVVQSWKFLEEFINNDLQLDNSDVSILSSYYFNLDNFENLQELMSTLSNEIMNLKTRNLILYNLFYAIDKSYGLSHLGSLSFIYRFILANNRQNENEAESNESKESDTKVFPLTSDIYKVIFHTLSKSSSGYL</sequence>